<dbReference type="NCBIfam" id="NF040647">
    <property type="entry name" value="IPPK_Arch"/>
    <property type="match status" value="1"/>
</dbReference>
<gene>
    <name evidence="13" type="ORF">ENU20_01685</name>
</gene>
<feature type="binding site" evidence="10">
    <location>
        <position position="219"/>
    </location>
    <ligand>
        <name>ATP</name>
        <dbReference type="ChEBI" id="CHEBI:30616"/>
    </ligand>
</feature>
<dbReference type="EC" id="2.7.4.26" evidence="2"/>
<comment type="similarity">
    <text evidence="1">Belongs to the isopentenyl phosphate kinase family.</text>
</comment>
<dbReference type="SUPFAM" id="SSF53633">
    <property type="entry name" value="Carbamate kinase-like"/>
    <property type="match status" value="1"/>
</dbReference>
<dbReference type="PANTHER" id="PTHR43654">
    <property type="entry name" value="GLUTAMATE 5-KINASE"/>
    <property type="match status" value="1"/>
</dbReference>
<comment type="catalytic activity">
    <reaction evidence="9">
        <text>isopentenyl phosphate + ATP = isopentenyl diphosphate + ADP</text>
        <dbReference type="Rhea" id="RHEA:33963"/>
        <dbReference type="ChEBI" id="CHEBI:30616"/>
        <dbReference type="ChEBI" id="CHEBI:65078"/>
        <dbReference type="ChEBI" id="CHEBI:128769"/>
        <dbReference type="ChEBI" id="CHEBI:456216"/>
        <dbReference type="EC" id="2.7.4.26"/>
    </reaction>
</comment>
<reference evidence="13" key="1">
    <citation type="journal article" date="2020" name="mSystems">
        <title>Genome- and Community-Level Interaction Insights into Carbon Utilization and Element Cycling Functions of Hydrothermarchaeota in Hydrothermal Sediment.</title>
        <authorList>
            <person name="Zhou Z."/>
            <person name="Liu Y."/>
            <person name="Xu W."/>
            <person name="Pan J."/>
            <person name="Luo Z.H."/>
            <person name="Li M."/>
        </authorList>
    </citation>
    <scope>NUCLEOTIDE SEQUENCE [LARGE SCALE GENOMIC DNA]</scope>
    <source>
        <strain evidence="13">SpSt-648</strain>
    </source>
</reference>
<proteinExistence type="inferred from homology"/>
<accession>A0A7C4JL66</accession>
<evidence type="ECO:0000256" key="8">
    <source>
        <dbReference type="ARBA" id="ARBA00023229"/>
    </source>
</evidence>
<dbReference type="GO" id="GO:0016301">
    <property type="term" value="F:kinase activity"/>
    <property type="evidence" value="ECO:0007669"/>
    <property type="project" value="UniProtKB-KW"/>
</dbReference>
<dbReference type="InterPro" id="IPR024192">
    <property type="entry name" value="Fosfomycin_R_FomA-type"/>
</dbReference>
<keyword evidence="7 10" id="KW-0067">ATP-binding</keyword>
<keyword evidence="4" id="KW-0808">Transferase</keyword>
<evidence type="ECO:0000256" key="1">
    <source>
        <dbReference type="ARBA" id="ARBA00010540"/>
    </source>
</evidence>
<dbReference type="AlphaFoldDB" id="A0A7C4JL66"/>
<comment type="caution">
    <text evidence="13">The sequence shown here is derived from an EMBL/GenBank/DDBJ whole genome shotgun (WGS) entry which is preliminary data.</text>
</comment>
<feature type="binding site" evidence="10">
    <location>
        <position position="58"/>
    </location>
    <ligand>
        <name>substrate</name>
    </ligand>
</feature>
<organism evidence="13">
    <name type="scientific">Staphylothermus marinus</name>
    <dbReference type="NCBI Taxonomy" id="2280"/>
    <lineage>
        <taxon>Archaea</taxon>
        <taxon>Thermoproteota</taxon>
        <taxon>Thermoprotei</taxon>
        <taxon>Desulfurococcales</taxon>
        <taxon>Desulfurococcaceae</taxon>
        <taxon>Staphylothermus</taxon>
    </lineage>
</organism>
<evidence type="ECO:0000256" key="4">
    <source>
        <dbReference type="ARBA" id="ARBA00022679"/>
    </source>
</evidence>
<evidence type="ECO:0000256" key="6">
    <source>
        <dbReference type="ARBA" id="ARBA00022777"/>
    </source>
</evidence>
<feature type="binding site" evidence="10">
    <location>
        <position position="54"/>
    </location>
    <ligand>
        <name>ATP</name>
        <dbReference type="ChEBI" id="CHEBI:30616"/>
    </ligand>
</feature>
<name>A0A7C4JL66_STAMA</name>
<evidence type="ECO:0000256" key="7">
    <source>
        <dbReference type="ARBA" id="ARBA00022840"/>
    </source>
</evidence>
<dbReference type="InterPro" id="IPR036393">
    <property type="entry name" value="AceGlu_kinase-like_sf"/>
</dbReference>
<dbReference type="EMBL" id="DTBP01000013">
    <property type="protein sequence ID" value="HGQ73776.1"/>
    <property type="molecule type" value="Genomic_DNA"/>
</dbReference>
<feature type="binding site" evidence="10">
    <location>
        <begin position="11"/>
        <end position="15"/>
    </location>
    <ligand>
        <name>ATP</name>
        <dbReference type="ChEBI" id="CHEBI:30616"/>
    </ligand>
</feature>
<keyword evidence="5 10" id="KW-0547">Nucleotide-binding</keyword>
<dbReference type="GO" id="GO:0005829">
    <property type="term" value="C:cytosol"/>
    <property type="evidence" value="ECO:0007669"/>
    <property type="project" value="TreeGrafter"/>
</dbReference>
<dbReference type="InterPro" id="IPR001048">
    <property type="entry name" value="Asp/Glu/Uridylate_kinase"/>
</dbReference>
<dbReference type="PIRSF" id="PIRSF016496">
    <property type="entry name" value="Kin_FomA"/>
    <property type="match status" value="1"/>
</dbReference>
<evidence type="ECO:0000256" key="10">
    <source>
        <dbReference type="PIRSR" id="PIRSR016496-1"/>
    </source>
</evidence>
<keyword evidence="8" id="KW-0414">Isoprene biosynthesis</keyword>
<evidence type="ECO:0000259" key="12">
    <source>
        <dbReference type="Pfam" id="PF00696"/>
    </source>
</evidence>
<evidence type="ECO:0000256" key="3">
    <source>
        <dbReference type="ARBA" id="ARBA00017267"/>
    </source>
</evidence>
<protein>
    <recommendedName>
        <fullName evidence="3">Isopentenyl phosphate kinase</fullName>
        <ecNumber evidence="2">2.7.4.26</ecNumber>
    </recommendedName>
</protein>
<dbReference type="GO" id="GO:0005524">
    <property type="term" value="F:ATP binding"/>
    <property type="evidence" value="ECO:0007669"/>
    <property type="project" value="UniProtKB-KW"/>
</dbReference>
<evidence type="ECO:0000313" key="13">
    <source>
        <dbReference type="EMBL" id="HGQ73776.1"/>
    </source>
</evidence>
<dbReference type="GO" id="GO:0016114">
    <property type="term" value="P:terpenoid biosynthetic process"/>
    <property type="evidence" value="ECO:0007669"/>
    <property type="project" value="TreeGrafter"/>
</dbReference>
<feature type="binding site" evidence="10">
    <location>
        <position position="53"/>
    </location>
    <ligand>
        <name>substrate</name>
    </ligand>
</feature>
<feature type="site" description="Transition state stabilizer" evidence="11">
    <location>
        <position position="20"/>
    </location>
</feature>
<evidence type="ECO:0000256" key="5">
    <source>
        <dbReference type="ARBA" id="ARBA00022741"/>
    </source>
</evidence>
<dbReference type="Gene3D" id="3.40.1160.10">
    <property type="entry name" value="Acetylglutamate kinase-like"/>
    <property type="match status" value="1"/>
</dbReference>
<feature type="domain" description="Aspartate/glutamate/uridylate kinase" evidence="12">
    <location>
        <begin position="7"/>
        <end position="238"/>
    </location>
</feature>
<keyword evidence="6 13" id="KW-0418">Kinase</keyword>
<feature type="binding site" evidence="10">
    <location>
        <position position="150"/>
    </location>
    <ligand>
        <name>substrate</name>
    </ligand>
</feature>
<dbReference type="PANTHER" id="PTHR43654:SF1">
    <property type="entry name" value="ISOPENTENYL PHOSPHATE KINASE"/>
    <property type="match status" value="1"/>
</dbReference>
<evidence type="ECO:0000256" key="9">
    <source>
        <dbReference type="ARBA" id="ARBA00049063"/>
    </source>
</evidence>
<evidence type="ECO:0000256" key="11">
    <source>
        <dbReference type="PIRSR" id="PIRSR016496-2"/>
    </source>
</evidence>
<evidence type="ECO:0000256" key="2">
    <source>
        <dbReference type="ARBA" id="ARBA00012908"/>
    </source>
</evidence>
<dbReference type="Pfam" id="PF00696">
    <property type="entry name" value="AA_kinase"/>
    <property type="match status" value="1"/>
</dbReference>
<sequence length="264" mass="29209">MVLSETIVFVKAGGSFITFKDKPFSVNYSALDSIREALSMVQNRVKLVLGNGGGSFAHYIVKTYSSSSTGAFLTLCQESTRRLNSILVDYLVKHGFRTVSIQTSAIMVETASDFMVFHYPIVYALKNGLIPVVYGECIYSEKNGYRIVSTEEVFLELARFVKPNRIVLLTNVDGIYDKNPLTHSDAKLIERIDQENIESILERLKEQSSSDATGGVYGKLLFTARISRELGIPIYIVNGFNTESVVNAVLGYGSVRGSLIDLSQ</sequence>
<dbReference type="GO" id="GO:0102043">
    <property type="term" value="F:isopentenyl phosphate kinase activity"/>
    <property type="evidence" value="ECO:0007669"/>
    <property type="project" value="UniProtKB-EC"/>
</dbReference>
<feature type="binding site" evidence="10">
    <location>
        <position position="215"/>
    </location>
    <ligand>
        <name>ATP</name>
        <dbReference type="ChEBI" id="CHEBI:30616"/>
    </ligand>
</feature>